<dbReference type="RefSeq" id="WP_034957436.1">
    <property type="nucleotide sequence ID" value="NZ_JMIW01000001.1"/>
</dbReference>
<dbReference type="EMBL" id="JMIW01000001">
    <property type="protein sequence ID" value="KEO91177.1"/>
    <property type="molecule type" value="Genomic_DNA"/>
</dbReference>
<feature type="transmembrane region" description="Helical" evidence="1">
    <location>
        <begin position="261"/>
        <end position="280"/>
    </location>
</feature>
<dbReference type="AlphaFoldDB" id="A0A074MZY2"/>
<evidence type="ECO:0000313" key="3">
    <source>
        <dbReference type="Proteomes" id="UP000027647"/>
    </source>
</evidence>
<feature type="transmembrane region" description="Helical" evidence="1">
    <location>
        <begin position="177"/>
        <end position="199"/>
    </location>
</feature>
<protein>
    <submittedName>
        <fullName evidence="2">MFS transporter permease</fullName>
    </submittedName>
</protein>
<reference evidence="2 3" key="1">
    <citation type="submission" date="2014-04" db="EMBL/GenBank/DDBJ databases">
        <title>A comprehensive comparison of genomes of Erythrobacter spp. strains.</title>
        <authorList>
            <person name="Zheng Q."/>
        </authorList>
    </citation>
    <scope>NUCLEOTIDE SEQUENCE [LARGE SCALE GENOMIC DNA]</scope>
    <source>
        <strain evidence="2 3">DSM 6997</strain>
    </source>
</reference>
<dbReference type="InterPro" id="IPR052528">
    <property type="entry name" value="Sugar_transport-like"/>
</dbReference>
<keyword evidence="1" id="KW-0472">Membrane</keyword>
<dbReference type="InterPro" id="IPR036259">
    <property type="entry name" value="MFS_trans_sf"/>
</dbReference>
<keyword evidence="1" id="KW-1133">Transmembrane helix</keyword>
<dbReference type="PANTHER" id="PTHR23526:SF4">
    <property type="entry name" value="INTEGRAL MEMBRANE TRANSPORT PROTEIN"/>
    <property type="match status" value="1"/>
</dbReference>
<keyword evidence="3" id="KW-1185">Reference proteome</keyword>
<feature type="transmembrane region" description="Helical" evidence="1">
    <location>
        <begin position="385"/>
        <end position="407"/>
    </location>
</feature>
<dbReference type="PANTHER" id="PTHR23526">
    <property type="entry name" value="INTEGRAL MEMBRANE TRANSPORT PROTEIN-RELATED"/>
    <property type="match status" value="1"/>
</dbReference>
<feature type="transmembrane region" description="Helical" evidence="1">
    <location>
        <begin position="322"/>
        <end position="342"/>
    </location>
</feature>
<dbReference type="Gene3D" id="1.20.1250.20">
    <property type="entry name" value="MFS general substrate transporter like domains"/>
    <property type="match status" value="1"/>
</dbReference>
<dbReference type="Proteomes" id="UP000027647">
    <property type="component" value="Unassembled WGS sequence"/>
</dbReference>
<evidence type="ECO:0000313" key="2">
    <source>
        <dbReference type="EMBL" id="KEO91177.1"/>
    </source>
</evidence>
<feature type="transmembrane region" description="Helical" evidence="1">
    <location>
        <begin position="205"/>
        <end position="227"/>
    </location>
</feature>
<sequence length="439" mass="45350">MSDQEQNSESTLRRAFEALAIDDEGRACRDIPESACREEPRNFFTHVTSLSLSKLADGLVDPKLVLSWLLTSLGAPGAVIGLLVPVREAGALLPQMFTAASIRAMPLRKYAWAGGAVMQGVAALAIFAFAQMFEGATAGWAILGALGVLALARSVCSVSYKDVLGKTVSKSRRGTATGVAGSIAAGMVILFAVLLVSGLVERRTIVLAALVGAGLCWILGGVVFATLQEAEGATEGGEQAFSVARQNLSLLSEDPQLRMFIAARGCLTATALAPPFMVAASSSEGQTAFEGLGFLVLASSGAGLVSSFVWGRLSDRSSRKVLLISALAGALSLGATTLAAVAGALATIWVLPLLLFGLMIAYQGVRLGRSTHLVDMANEDTRAAYTAISNTVIGVVLLVGSVFGVVAQAFGNAAVLGSMASLCLAGAFFAFRLEEVQAE</sequence>
<accession>A0A074MZY2</accession>
<name>A0A074MZY2_ERYLO</name>
<organism evidence="2 3">
    <name type="scientific">Erythrobacter longus</name>
    <dbReference type="NCBI Taxonomy" id="1044"/>
    <lineage>
        <taxon>Bacteria</taxon>
        <taxon>Pseudomonadati</taxon>
        <taxon>Pseudomonadota</taxon>
        <taxon>Alphaproteobacteria</taxon>
        <taxon>Sphingomonadales</taxon>
        <taxon>Erythrobacteraceae</taxon>
        <taxon>Erythrobacter/Porphyrobacter group</taxon>
        <taxon>Erythrobacter</taxon>
    </lineage>
</organism>
<evidence type="ECO:0000256" key="1">
    <source>
        <dbReference type="SAM" id="Phobius"/>
    </source>
</evidence>
<feature type="transmembrane region" description="Helical" evidence="1">
    <location>
        <begin position="348"/>
        <end position="365"/>
    </location>
</feature>
<dbReference type="OrthoDB" id="1117124at2"/>
<feature type="transmembrane region" description="Helical" evidence="1">
    <location>
        <begin position="413"/>
        <end position="433"/>
    </location>
</feature>
<feature type="transmembrane region" description="Helical" evidence="1">
    <location>
        <begin position="292"/>
        <end position="310"/>
    </location>
</feature>
<comment type="caution">
    <text evidence="2">The sequence shown here is derived from an EMBL/GenBank/DDBJ whole genome shotgun (WGS) entry which is preliminary data.</text>
</comment>
<keyword evidence="1" id="KW-0812">Transmembrane</keyword>
<feature type="transmembrane region" description="Helical" evidence="1">
    <location>
        <begin position="110"/>
        <end position="132"/>
    </location>
</feature>
<dbReference type="SUPFAM" id="SSF103473">
    <property type="entry name" value="MFS general substrate transporter"/>
    <property type="match status" value="1"/>
</dbReference>
<feature type="transmembrane region" description="Helical" evidence="1">
    <location>
        <begin position="65"/>
        <end position="86"/>
    </location>
</feature>
<dbReference type="STRING" id="1044.EH31_00500"/>
<feature type="transmembrane region" description="Helical" evidence="1">
    <location>
        <begin position="138"/>
        <end position="156"/>
    </location>
</feature>
<gene>
    <name evidence="2" type="ORF">EH31_00500</name>
</gene>
<proteinExistence type="predicted"/>
<dbReference type="eggNOG" id="COG2270">
    <property type="taxonomic scope" value="Bacteria"/>
</dbReference>